<dbReference type="InterPro" id="IPR013786">
    <property type="entry name" value="AcylCoA_DH/ox_N"/>
</dbReference>
<dbReference type="SUPFAM" id="SSF56645">
    <property type="entry name" value="Acyl-CoA dehydrogenase NM domain-like"/>
    <property type="match status" value="1"/>
</dbReference>
<accession>A0ABY5VSZ3</accession>
<protein>
    <submittedName>
        <fullName evidence="9">Acyl-CoA dehydrogenase family protein</fullName>
    </submittedName>
</protein>
<dbReference type="Pfam" id="PF02771">
    <property type="entry name" value="Acyl-CoA_dh_N"/>
    <property type="match status" value="1"/>
</dbReference>
<keyword evidence="3 5" id="KW-0285">Flavoprotein</keyword>
<dbReference type="EMBL" id="CP073720">
    <property type="protein sequence ID" value="UWP80209.1"/>
    <property type="molecule type" value="Genomic_DNA"/>
</dbReference>
<keyword evidence="4 5" id="KW-0274">FAD</keyword>
<keyword evidence="5" id="KW-0560">Oxidoreductase</keyword>
<evidence type="ECO:0000256" key="4">
    <source>
        <dbReference type="ARBA" id="ARBA00022827"/>
    </source>
</evidence>
<evidence type="ECO:0000256" key="2">
    <source>
        <dbReference type="ARBA" id="ARBA00009347"/>
    </source>
</evidence>
<dbReference type="Gene3D" id="1.20.140.10">
    <property type="entry name" value="Butyryl-CoA Dehydrogenase, subunit A, domain 3"/>
    <property type="match status" value="1"/>
</dbReference>
<comment type="cofactor">
    <cofactor evidence="1 5">
        <name>FAD</name>
        <dbReference type="ChEBI" id="CHEBI:57692"/>
    </cofactor>
</comment>
<dbReference type="RefSeq" id="WP_259857967.1">
    <property type="nucleotide sequence ID" value="NZ_BAAAST010000007.1"/>
</dbReference>
<dbReference type="PIRSF" id="PIRSF016578">
    <property type="entry name" value="HsaA"/>
    <property type="match status" value="1"/>
</dbReference>
<dbReference type="Gene3D" id="2.40.110.10">
    <property type="entry name" value="Butyryl-CoA Dehydrogenase, subunit A, domain 2"/>
    <property type="match status" value="1"/>
</dbReference>
<feature type="domain" description="Acyl-CoA oxidase/dehydrogenase middle" evidence="7">
    <location>
        <begin position="121"/>
        <end position="216"/>
    </location>
</feature>
<name>A0ABY5VSZ3_9ACTN</name>
<dbReference type="PANTHER" id="PTHR43884:SF12">
    <property type="entry name" value="ISOVALERYL-COA DEHYDROGENASE, MITOCHONDRIAL-RELATED"/>
    <property type="match status" value="1"/>
</dbReference>
<evidence type="ECO:0000259" key="6">
    <source>
        <dbReference type="Pfam" id="PF00441"/>
    </source>
</evidence>
<dbReference type="InterPro" id="IPR009100">
    <property type="entry name" value="AcylCoA_DH/oxidase_NM_dom_sf"/>
</dbReference>
<evidence type="ECO:0000256" key="5">
    <source>
        <dbReference type="RuleBase" id="RU362125"/>
    </source>
</evidence>
<dbReference type="Gene3D" id="1.10.540.10">
    <property type="entry name" value="Acyl-CoA dehydrogenase/oxidase, N-terminal domain"/>
    <property type="match status" value="1"/>
</dbReference>
<dbReference type="PANTHER" id="PTHR43884">
    <property type="entry name" value="ACYL-COA DEHYDROGENASE"/>
    <property type="match status" value="1"/>
</dbReference>
<evidence type="ECO:0000256" key="1">
    <source>
        <dbReference type="ARBA" id="ARBA00001974"/>
    </source>
</evidence>
<dbReference type="SUPFAM" id="SSF47203">
    <property type="entry name" value="Acyl-CoA dehydrogenase C-terminal domain-like"/>
    <property type="match status" value="1"/>
</dbReference>
<organism evidence="9 10">
    <name type="scientific">Dactylosporangium fulvum</name>
    <dbReference type="NCBI Taxonomy" id="53359"/>
    <lineage>
        <taxon>Bacteria</taxon>
        <taxon>Bacillati</taxon>
        <taxon>Actinomycetota</taxon>
        <taxon>Actinomycetes</taxon>
        <taxon>Micromonosporales</taxon>
        <taxon>Micromonosporaceae</taxon>
        <taxon>Dactylosporangium</taxon>
    </lineage>
</organism>
<gene>
    <name evidence="9" type="ORF">Dfulv_34315</name>
</gene>
<feature type="domain" description="Acyl-CoA dehydrogenase/oxidase C-terminal" evidence="6">
    <location>
        <begin position="230"/>
        <end position="378"/>
    </location>
</feature>
<dbReference type="InterPro" id="IPR046373">
    <property type="entry name" value="Acyl-CoA_Oxase/DH_mid-dom_sf"/>
</dbReference>
<reference evidence="9" key="2">
    <citation type="submission" date="2022-09" db="EMBL/GenBank/DDBJ databases">
        <title>Biosynthetic gene clusters of Dactylosporangioum fulvum.</title>
        <authorList>
            <person name="Caradec T."/>
        </authorList>
    </citation>
    <scope>NUCLEOTIDE SEQUENCE</scope>
    <source>
        <strain evidence="9">NRRL B-16292</strain>
    </source>
</reference>
<comment type="similarity">
    <text evidence="2 5">Belongs to the acyl-CoA dehydrogenase family.</text>
</comment>
<evidence type="ECO:0000259" key="7">
    <source>
        <dbReference type="Pfam" id="PF02770"/>
    </source>
</evidence>
<evidence type="ECO:0000313" key="9">
    <source>
        <dbReference type="EMBL" id="UWP80209.1"/>
    </source>
</evidence>
<dbReference type="InterPro" id="IPR006091">
    <property type="entry name" value="Acyl-CoA_Oxase/DH_mid-dom"/>
</dbReference>
<dbReference type="PROSITE" id="PS00072">
    <property type="entry name" value="ACYL_COA_DH_1"/>
    <property type="match status" value="1"/>
</dbReference>
<evidence type="ECO:0000256" key="3">
    <source>
        <dbReference type="ARBA" id="ARBA00022630"/>
    </source>
</evidence>
<proteinExistence type="inferred from homology"/>
<feature type="domain" description="Acyl-CoA dehydrogenase/oxidase N-terminal" evidence="8">
    <location>
        <begin position="5"/>
        <end position="116"/>
    </location>
</feature>
<evidence type="ECO:0000259" key="8">
    <source>
        <dbReference type="Pfam" id="PF02771"/>
    </source>
</evidence>
<evidence type="ECO:0000313" key="10">
    <source>
        <dbReference type="Proteomes" id="UP001059617"/>
    </source>
</evidence>
<dbReference type="InterPro" id="IPR006089">
    <property type="entry name" value="Acyl-CoA_DH_CS"/>
</dbReference>
<dbReference type="InterPro" id="IPR009075">
    <property type="entry name" value="AcylCo_DH/oxidase_C"/>
</dbReference>
<reference evidence="9" key="1">
    <citation type="submission" date="2021-04" db="EMBL/GenBank/DDBJ databases">
        <authorList>
            <person name="Hartkoorn R.C."/>
            <person name="Beaudoing E."/>
            <person name="Hot D."/>
        </authorList>
    </citation>
    <scope>NUCLEOTIDE SEQUENCE</scope>
    <source>
        <strain evidence="9">NRRL B-16292</strain>
    </source>
</reference>
<dbReference type="InterPro" id="IPR037069">
    <property type="entry name" value="AcylCoA_DH/ox_N_sf"/>
</dbReference>
<dbReference type="Pfam" id="PF02770">
    <property type="entry name" value="Acyl-CoA_dh_M"/>
    <property type="match status" value="1"/>
</dbReference>
<dbReference type="InterPro" id="IPR036250">
    <property type="entry name" value="AcylCo_DH-like_C"/>
</dbReference>
<dbReference type="Pfam" id="PF00441">
    <property type="entry name" value="Acyl-CoA_dh_1"/>
    <property type="match status" value="1"/>
</dbReference>
<sequence>MFELNDEQQQFRENVRRFVERDIRPVARDMEQAGSYPEKIVETMKDMGLFGMTVPTQFGGLGLDSVSLAVVFEEIARGWMGVAGILGSHSVGCRLVSMFGTDDQKHRYLPTLATGERRTGIGLTEPDAGSDLQGISTRARKDGDHYIVTGRKSWITNARHADPLPVLVKTDPEANPRHRGMSVLLIDRDTPGFAVVRDLGKLGYKGPETCELVLDEARVPADRLLGGTEGRGLQQVLSALEIGRINVAARSVGVAQAALDAARAYARQRHAFGKPIGAFQAIQLKLANLATDTQAARLLTWWAADRLDRGERADIETGMAKMFASEVALRSSLESMRIHGAYGYSTEYDVERLYRDAPLMAIGEGTNDILRMVIARGLESREQ</sequence>
<keyword evidence="10" id="KW-1185">Reference proteome</keyword>
<dbReference type="Proteomes" id="UP001059617">
    <property type="component" value="Chromosome"/>
</dbReference>